<evidence type="ECO:0000313" key="2">
    <source>
        <dbReference type="EMBL" id="KAG5163701.1"/>
    </source>
</evidence>
<sequence>MSNEASPGDTRAAPNFSMRLPACGITINLTNSQLEMLISRGMFNLPRANESGGGSSPATYPPILGPPFVRSNTQWREPWIESILDIFPCVSHSMILAIARHEFIPLNLYQLNSVTDPSAPRAGSLDDYPDFLSVLEPLCVYFQILGSYAATGGDANAVLSVQKAFTGYCLHLSKLSRTYQWQHVLQYHLHFFRRRSFEMLAGDFSGWLVPENELVGLYLVGRNRLRAASFKSDRTKFSPGSSSSSSSGTDPYTT</sequence>
<organism evidence="2">
    <name type="scientific">Psilocybe cubensis</name>
    <name type="common">Psychedelic mushroom</name>
    <name type="synonym">Stropharia cubensis</name>
    <dbReference type="NCBI Taxonomy" id="181762"/>
    <lineage>
        <taxon>Eukaryota</taxon>
        <taxon>Fungi</taxon>
        <taxon>Dikarya</taxon>
        <taxon>Basidiomycota</taxon>
        <taxon>Agaricomycotina</taxon>
        <taxon>Agaricomycetes</taxon>
        <taxon>Agaricomycetidae</taxon>
        <taxon>Agaricales</taxon>
        <taxon>Agaricineae</taxon>
        <taxon>Strophariaceae</taxon>
        <taxon>Psilocybe</taxon>
    </lineage>
</organism>
<reference evidence="2" key="1">
    <citation type="submission" date="2021-02" db="EMBL/GenBank/DDBJ databases">
        <title>Psilocybe cubensis genome.</title>
        <authorList>
            <person name="Mckernan K.J."/>
            <person name="Crawford S."/>
            <person name="Trippe A."/>
            <person name="Kane L.T."/>
            <person name="Mclaughlin S."/>
        </authorList>
    </citation>
    <scope>NUCLEOTIDE SEQUENCE [LARGE SCALE GENOMIC DNA]</scope>
    <source>
        <strain evidence="2">MGC-MH-2018</strain>
    </source>
</reference>
<gene>
    <name evidence="2" type="ORF">JR316_011490</name>
</gene>
<name>A0A8H8CFI7_PSICU</name>
<evidence type="ECO:0000256" key="1">
    <source>
        <dbReference type="SAM" id="MobiDB-lite"/>
    </source>
</evidence>
<dbReference type="OrthoDB" id="3051534at2759"/>
<proteinExistence type="predicted"/>
<comment type="caution">
    <text evidence="2">The sequence shown here is derived from an EMBL/GenBank/DDBJ whole genome shotgun (WGS) entry which is preliminary data.</text>
</comment>
<dbReference type="EMBL" id="JAFIQS010000014">
    <property type="protein sequence ID" value="KAG5163701.1"/>
    <property type="molecule type" value="Genomic_DNA"/>
</dbReference>
<dbReference type="AlphaFoldDB" id="A0A8H8CFI7"/>
<protein>
    <submittedName>
        <fullName evidence="2">Uncharacterized protein</fullName>
    </submittedName>
</protein>
<feature type="region of interest" description="Disordered" evidence="1">
    <location>
        <begin position="232"/>
        <end position="254"/>
    </location>
</feature>
<accession>A0A8H8CFI7</accession>